<dbReference type="EMBL" id="JH711772">
    <property type="protein sequence ID" value="EIW73721.1"/>
    <property type="molecule type" value="Genomic_DNA"/>
</dbReference>
<evidence type="ECO:0008006" key="4">
    <source>
        <dbReference type="Google" id="ProtNLM"/>
    </source>
</evidence>
<sequence>MPRPSKSGPSNPSSSKTSRSTPRFKCICARCSLTSAGYVLQTAQEIRRHNDRYGRKKTQRRTTTNATLATQAATSTAGPSRQTQGSETQAPQAQATHSRRLLDLLDVNLDFVLEPPRGFDEDEDEEFELRPPTPRPQSPLRLPTPPLEQRWHRVDLGVCVPGETAINLDDDDDEPDEEPTLLPRAFKERPEVRNAYLRAVLANVFSKVSVADASDLLSAMLDNASIIRPLPDHPRPVRTLKSAKQRLGIDPDQYIIKYAVCPDCWKHYHPTDLQTLMSPVCSVDGCSGVIYEDFINARCKHIRKPFKLHPQVSIIASLRRMFMRPGFARMIRDSRADVPDRDVDEHFVMRDMHDGSLWHELNTHTVREVGEHGHVRDRPEDDHDTAPKLTSHRYGLHLTCNIDWMGVLENRPHSTGAMYIAINNLPREHRFLQSNVICASVMPGPKEPDVRQISHCMEPCTKEISILRNGITLCLMSNGNH</sequence>
<dbReference type="RefSeq" id="XP_007776102.1">
    <property type="nucleotide sequence ID" value="XM_007777912.1"/>
</dbReference>
<feature type="compositionally biased region" description="Low complexity" evidence="1">
    <location>
        <begin position="61"/>
        <end position="77"/>
    </location>
</feature>
<proteinExistence type="predicted"/>
<evidence type="ECO:0000313" key="3">
    <source>
        <dbReference type="Proteomes" id="UP000053558"/>
    </source>
</evidence>
<feature type="compositionally biased region" description="Pro residues" evidence="1">
    <location>
        <begin position="131"/>
        <end position="145"/>
    </location>
</feature>
<feature type="region of interest" description="Disordered" evidence="1">
    <location>
        <begin position="115"/>
        <end position="145"/>
    </location>
</feature>
<protein>
    <recommendedName>
        <fullName evidence="4">Transposase domain-containing protein</fullName>
    </recommendedName>
</protein>
<accession>R7SC29</accession>
<dbReference type="eggNOG" id="ENOG502S0SA">
    <property type="taxonomic scope" value="Eukaryota"/>
</dbReference>
<dbReference type="AlphaFoldDB" id="R7SC29"/>
<feature type="region of interest" description="Disordered" evidence="1">
    <location>
        <begin position="49"/>
        <end position="96"/>
    </location>
</feature>
<dbReference type="OrthoDB" id="3248986at2759"/>
<feature type="region of interest" description="Disordered" evidence="1">
    <location>
        <begin position="1"/>
        <end position="20"/>
    </location>
</feature>
<gene>
    <name evidence="2" type="ORF">CONPUDRAFT_160802</name>
</gene>
<dbReference type="Proteomes" id="UP000053558">
    <property type="component" value="Unassembled WGS sequence"/>
</dbReference>
<evidence type="ECO:0000313" key="2">
    <source>
        <dbReference type="EMBL" id="EIW73721.1"/>
    </source>
</evidence>
<evidence type="ECO:0000256" key="1">
    <source>
        <dbReference type="SAM" id="MobiDB-lite"/>
    </source>
</evidence>
<dbReference type="KEGG" id="cput:CONPUDRAFT_160802"/>
<feature type="compositionally biased region" description="Polar residues" evidence="1">
    <location>
        <begin position="78"/>
        <end position="96"/>
    </location>
</feature>
<organism evidence="2 3">
    <name type="scientific">Coniophora puteana (strain RWD-64-598)</name>
    <name type="common">Brown rot fungus</name>
    <dbReference type="NCBI Taxonomy" id="741705"/>
    <lineage>
        <taxon>Eukaryota</taxon>
        <taxon>Fungi</taxon>
        <taxon>Dikarya</taxon>
        <taxon>Basidiomycota</taxon>
        <taxon>Agaricomycotina</taxon>
        <taxon>Agaricomycetes</taxon>
        <taxon>Agaricomycetidae</taxon>
        <taxon>Boletales</taxon>
        <taxon>Coniophorineae</taxon>
        <taxon>Coniophoraceae</taxon>
        <taxon>Coniophora</taxon>
    </lineage>
</organism>
<keyword evidence="3" id="KW-1185">Reference proteome</keyword>
<name>R7SC29_CONPW</name>
<dbReference type="GeneID" id="19204414"/>
<reference evidence="3" key="1">
    <citation type="journal article" date="2012" name="Science">
        <title>The Paleozoic origin of enzymatic lignin decomposition reconstructed from 31 fungal genomes.</title>
        <authorList>
            <person name="Floudas D."/>
            <person name="Binder M."/>
            <person name="Riley R."/>
            <person name="Barry K."/>
            <person name="Blanchette R.A."/>
            <person name="Henrissat B."/>
            <person name="Martinez A.T."/>
            <person name="Otillar R."/>
            <person name="Spatafora J.W."/>
            <person name="Yadav J.S."/>
            <person name="Aerts A."/>
            <person name="Benoit I."/>
            <person name="Boyd A."/>
            <person name="Carlson A."/>
            <person name="Copeland A."/>
            <person name="Coutinho P.M."/>
            <person name="de Vries R.P."/>
            <person name="Ferreira P."/>
            <person name="Findley K."/>
            <person name="Foster B."/>
            <person name="Gaskell J."/>
            <person name="Glotzer D."/>
            <person name="Gorecki P."/>
            <person name="Heitman J."/>
            <person name="Hesse C."/>
            <person name="Hori C."/>
            <person name="Igarashi K."/>
            <person name="Jurgens J.A."/>
            <person name="Kallen N."/>
            <person name="Kersten P."/>
            <person name="Kohler A."/>
            <person name="Kuees U."/>
            <person name="Kumar T.K.A."/>
            <person name="Kuo A."/>
            <person name="LaButti K."/>
            <person name="Larrondo L.F."/>
            <person name="Lindquist E."/>
            <person name="Ling A."/>
            <person name="Lombard V."/>
            <person name="Lucas S."/>
            <person name="Lundell T."/>
            <person name="Martin R."/>
            <person name="McLaughlin D.J."/>
            <person name="Morgenstern I."/>
            <person name="Morin E."/>
            <person name="Murat C."/>
            <person name="Nagy L.G."/>
            <person name="Nolan M."/>
            <person name="Ohm R.A."/>
            <person name="Patyshakuliyeva A."/>
            <person name="Rokas A."/>
            <person name="Ruiz-Duenas F.J."/>
            <person name="Sabat G."/>
            <person name="Salamov A."/>
            <person name="Samejima M."/>
            <person name="Schmutz J."/>
            <person name="Slot J.C."/>
            <person name="St John F."/>
            <person name="Stenlid J."/>
            <person name="Sun H."/>
            <person name="Sun S."/>
            <person name="Syed K."/>
            <person name="Tsang A."/>
            <person name="Wiebenga A."/>
            <person name="Young D."/>
            <person name="Pisabarro A."/>
            <person name="Eastwood D.C."/>
            <person name="Martin F."/>
            <person name="Cullen D."/>
            <person name="Grigoriev I.V."/>
            <person name="Hibbett D.S."/>
        </authorList>
    </citation>
    <scope>NUCLEOTIDE SEQUENCE [LARGE SCALE GENOMIC DNA]</scope>
    <source>
        <strain evidence="3">RWD-64-598 SS2</strain>
    </source>
</reference>